<feature type="domain" description="ABC transmembrane type-1" evidence="8">
    <location>
        <begin position="94"/>
        <end position="273"/>
    </location>
</feature>
<comment type="subcellular location">
    <subcellularLocation>
        <location evidence="7">Cell membrane</location>
        <topology evidence="7">Multi-pass membrane protein</topology>
    </subcellularLocation>
    <subcellularLocation>
        <location evidence="1">Membrane</location>
        <topology evidence="1">Multi-pass membrane protein</topology>
    </subcellularLocation>
</comment>
<keyword evidence="2 7" id="KW-0813">Transport</keyword>
<reference evidence="9 10" key="1">
    <citation type="submission" date="2018-05" db="EMBL/GenBank/DDBJ databases">
        <title>Brachybacterium sp. M1HQ-2T, whole genome shotgun sequence.</title>
        <authorList>
            <person name="Tuo L."/>
        </authorList>
    </citation>
    <scope>NUCLEOTIDE SEQUENCE [LARGE SCALE GENOMIC DNA]</scope>
    <source>
        <strain evidence="9 10">M1HQ-2</strain>
    </source>
</reference>
<keyword evidence="6 7" id="KW-0472">Membrane</keyword>
<feature type="transmembrane region" description="Helical" evidence="7">
    <location>
        <begin position="74"/>
        <end position="93"/>
    </location>
</feature>
<evidence type="ECO:0000256" key="5">
    <source>
        <dbReference type="ARBA" id="ARBA00022989"/>
    </source>
</evidence>
<feature type="transmembrane region" description="Helical" evidence="7">
    <location>
        <begin position="46"/>
        <end position="67"/>
    </location>
</feature>
<comment type="caution">
    <text evidence="9">The sequence shown here is derived from an EMBL/GenBank/DDBJ whole genome shotgun (WGS) entry which is preliminary data.</text>
</comment>
<dbReference type="GO" id="GO:0015226">
    <property type="term" value="F:carnitine transmembrane transporter activity"/>
    <property type="evidence" value="ECO:0007669"/>
    <property type="project" value="TreeGrafter"/>
</dbReference>
<evidence type="ECO:0000256" key="6">
    <source>
        <dbReference type="ARBA" id="ARBA00023136"/>
    </source>
</evidence>
<dbReference type="PANTHER" id="PTHR47737:SF1">
    <property type="entry name" value="GLYCINE BETAINE_PROLINE BETAINE TRANSPORT SYSTEM PERMEASE PROTEIN PROW"/>
    <property type="match status" value="1"/>
</dbReference>
<keyword evidence="4 7" id="KW-0812">Transmembrane</keyword>
<dbReference type="EMBL" id="QFKX01000002">
    <property type="protein sequence ID" value="PWH06653.1"/>
    <property type="molecule type" value="Genomic_DNA"/>
</dbReference>
<accession>A0A2U2RLA4</accession>
<protein>
    <submittedName>
        <fullName evidence="9">Glycine/betaine ABC transporter</fullName>
    </submittedName>
</protein>
<keyword evidence="10" id="KW-1185">Reference proteome</keyword>
<gene>
    <name evidence="9" type="ORF">DEO23_06850</name>
</gene>
<organism evidence="9 10">
    <name type="scientific">Brachybacterium endophyticum</name>
    <dbReference type="NCBI Taxonomy" id="2182385"/>
    <lineage>
        <taxon>Bacteria</taxon>
        <taxon>Bacillati</taxon>
        <taxon>Actinomycetota</taxon>
        <taxon>Actinomycetes</taxon>
        <taxon>Micrococcales</taxon>
        <taxon>Dermabacteraceae</taxon>
        <taxon>Brachybacterium</taxon>
    </lineage>
</organism>
<feature type="transmembrane region" description="Helical" evidence="7">
    <location>
        <begin position="141"/>
        <end position="168"/>
    </location>
</feature>
<name>A0A2U2RLA4_9MICO</name>
<dbReference type="PANTHER" id="PTHR47737">
    <property type="entry name" value="GLYCINE BETAINE/PROLINE BETAINE TRANSPORT SYSTEM PERMEASE PROTEIN PROW"/>
    <property type="match status" value="1"/>
</dbReference>
<evidence type="ECO:0000256" key="2">
    <source>
        <dbReference type="ARBA" id="ARBA00022448"/>
    </source>
</evidence>
<dbReference type="GO" id="GO:0005275">
    <property type="term" value="F:amine transmembrane transporter activity"/>
    <property type="evidence" value="ECO:0007669"/>
    <property type="project" value="TreeGrafter"/>
</dbReference>
<evidence type="ECO:0000313" key="10">
    <source>
        <dbReference type="Proteomes" id="UP000245590"/>
    </source>
</evidence>
<dbReference type="AlphaFoldDB" id="A0A2U2RLA4"/>
<dbReference type="CDD" id="cd06261">
    <property type="entry name" value="TM_PBP2"/>
    <property type="match status" value="1"/>
</dbReference>
<evidence type="ECO:0000256" key="1">
    <source>
        <dbReference type="ARBA" id="ARBA00004141"/>
    </source>
</evidence>
<dbReference type="Pfam" id="PF00528">
    <property type="entry name" value="BPD_transp_1"/>
    <property type="match status" value="1"/>
</dbReference>
<dbReference type="RefSeq" id="WP_109275248.1">
    <property type="nucleotide sequence ID" value="NZ_QFKX01000002.1"/>
</dbReference>
<dbReference type="Gene3D" id="1.10.3720.10">
    <property type="entry name" value="MetI-like"/>
    <property type="match status" value="1"/>
</dbReference>
<dbReference type="InterPro" id="IPR035906">
    <property type="entry name" value="MetI-like_sf"/>
</dbReference>
<evidence type="ECO:0000313" key="9">
    <source>
        <dbReference type="EMBL" id="PWH06653.1"/>
    </source>
</evidence>
<keyword evidence="3" id="KW-1003">Cell membrane</keyword>
<evidence type="ECO:0000256" key="4">
    <source>
        <dbReference type="ARBA" id="ARBA00022692"/>
    </source>
</evidence>
<dbReference type="OrthoDB" id="9815258at2"/>
<evidence type="ECO:0000256" key="3">
    <source>
        <dbReference type="ARBA" id="ARBA00022475"/>
    </source>
</evidence>
<evidence type="ECO:0000256" key="7">
    <source>
        <dbReference type="RuleBase" id="RU363032"/>
    </source>
</evidence>
<comment type="similarity">
    <text evidence="7">Belongs to the binding-protein-dependent transport system permease family.</text>
</comment>
<feature type="transmembrane region" description="Helical" evidence="7">
    <location>
        <begin position="99"/>
        <end position="120"/>
    </location>
</feature>
<dbReference type="InterPro" id="IPR000515">
    <property type="entry name" value="MetI-like"/>
</dbReference>
<dbReference type="GO" id="GO:0031460">
    <property type="term" value="P:glycine betaine transport"/>
    <property type="evidence" value="ECO:0007669"/>
    <property type="project" value="TreeGrafter"/>
</dbReference>
<dbReference type="SUPFAM" id="SSF161098">
    <property type="entry name" value="MetI-like"/>
    <property type="match status" value="1"/>
</dbReference>
<evidence type="ECO:0000259" key="8">
    <source>
        <dbReference type="PROSITE" id="PS50928"/>
    </source>
</evidence>
<sequence length="302" mass="32232">MNPDESLVPAIPIGDWVQSFIDWLTENVSWLFDLIKAVFSFLVENLTFGLTAIAPVALIVICVLLAWVLRSWKFALGTAVMFLLVLSMGQWVHMMETTALVLVATVIAVVIAIPLGVLAARSRTVSAIVRPILDFMQTMPAFVYLIPAVTMFSIGVVPGMVATIIFALPPGVRMTELGIRQVDTETVEAGEAFGATPWQILRGIQLPLAVPTIMAGVNQVIMLALSMGVIAGMIGAPGLGKEVVEAISSLDLPLGVEAGLSVVFLAVFLDRLTAALGAPSQYPGSLVALVRRRRRKRAAADG</sequence>
<dbReference type="Proteomes" id="UP000245590">
    <property type="component" value="Unassembled WGS sequence"/>
</dbReference>
<dbReference type="FunFam" id="1.10.3720.10:FF:000001">
    <property type="entry name" value="Glycine betaine ABC transporter, permease"/>
    <property type="match status" value="1"/>
</dbReference>
<dbReference type="GO" id="GO:0043190">
    <property type="term" value="C:ATP-binding cassette (ABC) transporter complex"/>
    <property type="evidence" value="ECO:0007669"/>
    <property type="project" value="TreeGrafter"/>
</dbReference>
<dbReference type="GO" id="GO:0015871">
    <property type="term" value="P:choline transport"/>
    <property type="evidence" value="ECO:0007669"/>
    <property type="project" value="TreeGrafter"/>
</dbReference>
<proteinExistence type="inferred from homology"/>
<keyword evidence="5 7" id="KW-1133">Transmembrane helix</keyword>
<dbReference type="PROSITE" id="PS50928">
    <property type="entry name" value="ABC_TM1"/>
    <property type="match status" value="1"/>
</dbReference>